<protein>
    <submittedName>
        <fullName evidence="5">Monosaccharide ABC transporter substrate-binding protein (CUT2 family)</fullName>
    </submittedName>
</protein>
<organism evidence="5 6">
    <name type="scientific">Hydrogenispora ethanolica</name>
    <dbReference type="NCBI Taxonomy" id="1082276"/>
    <lineage>
        <taxon>Bacteria</taxon>
        <taxon>Bacillati</taxon>
        <taxon>Bacillota</taxon>
        <taxon>Hydrogenispora</taxon>
    </lineage>
</organism>
<dbReference type="GO" id="GO:0030313">
    <property type="term" value="C:cell envelope"/>
    <property type="evidence" value="ECO:0007669"/>
    <property type="project" value="UniProtKB-SubCell"/>
</dbReference>
<dbReference type="Proteomes" id="UP000295008">
    <property type="component" value="Unassembled WGS sequence"/>
</dbReference>
<dbReference type="EMBL" id="SLUN01000039">
    <property type="protein sequence ID" value="TCL59244.1"/>
    <property type="molecule type" value="Genomic_DNA"/>
</dbReference>
<evidence type="ECO:0000256" key="3">
    <source>
        <dbReference type="ARBA" id="ARBA00022729"/>
    </source>
</evidence>
<evidence type="ECO:0000313" key="6">
    <source>
        <dbReference type="Proteomes" id="UP000295008"/>
    </source>
</evidence>
<dbReference type="CDD" id="cd06313">
    <property type="entry name" value="PBP1_ABC_ThpA_XypA"/>
    <property type="match status" value="1"/>
</dbReference>
<dbReference type="RefSeq" id="WP_132016591.1">
    <property type="nucleotide sequence ID" value="NZ_SLUN01000039.1"/>
</dbReference>
<evidence type="ECO:0000313" key="5">
    <source>
        <dbReference type="EMBL" id="TCL59244.1"/>
    </source>
</evidence>
<proteinExistence type="inferred from homology"/>
<dbReference type="OrthoDB" id="9814427at2"/>
<evidence type="ECO:0000256" key="1">
    <source>
        <dbReference type="ARBA" id="ARBA00004196"/>
    </source>
</evidence>
<comment type="caution">
    <text evidence="5">The sequence shown here is derived from an EMBL/GenBank/DDBJ whole genome shotgun (WGS) entry which is preliminary data.</text>
</comment>
<dbReference type="PANTHER" id="PTHR46847:SF1">
    <property type="entry name" value="D-ALLOSE-BINDING PERIPLASMIC PROTEIN-RELATED"/>
    <property type="match status" value="1"/>
</dbReference>
<name>A0A4R1R1N6_HYDET</name>
<dbReference type="SUPFAM" id="SSF53822">
    <property type="entry name" value="Periplasmic binding protein-like I"/>
    <property type="match status" value="1"/>
</dbReference>
<feature type="domain" description="Periplasmic binding protein" evidence="4">
    <location>
        <begin position="33"/>
        <end position="286"/>
    </location>
</feature>
<sequence>MKKAIAIHTALLTIFLVTIVSGNISSAERKFKIGITHYGLKNEYTILLSKAQRETAAKFNVDLDIFDGNYDVKTQYDNFDYMIAQRYDAIIFTPVDVDAMADAVEKAVRNGIPVIGVNTQVNSDKLTSYIGSNDISAGEMEMTYLAKKMGGRGNIVIIEGPIGSSAQVQRRRGIHNVLARYPKIKVLSEKTANWSRSEGFTLMENWLKAFPDKIQGVCGHNDEMALGAIKALERRGLKVPVVGVDGIYDGLQAIKERRLTATCFQDAQGQGSMSVEVAVKFLKGEKVAKNYWIPFELVTAENVAQYFARRK</sequence>
<dbReference type="Gene3D" id="3.40.50.2300">
    <property type="match status" value="2"/>
</dbReference>
<comment type="similarity">
    <text evidence="2">Belongs to the bacterial solute-binding protein 2 family.</text>
</comment>
<evidence type="ECO:0000259" key="4">
    <source>
        <dbReference type="Pfam" id="PF13407"/>
    </source>
</evidence>
<comment type="subcellular location">
    <subcellularLocation>
        <location evidence="1">Cell envelope</location>
    </subcellularLocation>
</comment>
<reference evidence="5 6" key="1">
    <citation type="submission" date="2019-03" db="EMBL/GenBank/DDBJ databases">
        <title>Genomic Encyclopedia of Type Strains, Phase IV (KMG-IV): sequencing the most valuable type-strain genomes for metagenomic binning, comparative biology and taxonomic classification.</title>
        <authorList>
            <person name="Goeker M."/>
        </authorList>
    </citation>
    <scope>NUCLEOTIDE SEQUENCE [LARGE SCALE GENOMIC DNA]</scope>
    <source>
        <strain evidence="5 6">LX-B</strain>
    </source>
</reference>
<dbReference type="InterPro" id="IPR025997">
    <property type="entry name" value="SBP_2_dom"/>
</dbReference>
<keyword evidence="6" id="KW-1185">Reference proteome</keyword>
<evidence type="ECO:0000256" key="2">
    <source>
        <dbReference type="ARBA" id="ARBA00007639"/>
    </source>
</evidence>
<dbReference type="GO" id="GO:0030246">
    <property type="term" value="F:carbohydrate binding"/>
    <property type="evidence" value="ECO:0007669"/>
    <property type="project" value="UniProtKB-ARBA"/>
</dbReference>
<gene>
    <name evidence="5" type="ORF">EDC14_103923</name>
</gene>
<accession>A0A4R1R1N6</accession>
<keyword evidence="3" id="KW-0732">Signal</keyword>
<dbReference type="AlphaFoldDB" id="A0A4R1R1N6"/>
<dbReference type="InterPro" id="IPR028082">
    <property type="entry name" value="Peripla_BP_I"/>
</dbReference>
<dbReference type="PANTHER" id="PTHR46847">
    <property type="entry name" value="D-ALLOSE-BINDING PERIPLASMIC PROTEIN-RELATED"/>
    <property type="match status" value="1"/>
</dbReference>
<dbReference type="Pfam" id="PF13407">
    <property type="entry name" value="Peripla_BP_4"/>
    <property type="match status" value="1"/>
</dbReference>